<keyword evidence="2" id="KW-0805">Transcription regulation</keyword>
<sequence>TFTNIEATPSLLPAKRYCDITGLPSVYCDPVTKARFHNQEVFDKVKILGVDGSQPFLALRNSQIVLR</sequence>
<comment type="caution">
    <text evidence="6">The sequence shown here is derived from an EMBL/GenBank/DDBJ whole genome shotgun (WGS) entry which is preliminary data.</text>
</comment>
<evidence type="ECO:0000259" key="5">
    <source>
        <dbReference type="SMART" id="SM00993"/>
    </source>
</evidence>
<evidence type="ECO:0000256" key="2">
    <source>
        <dbReference type="ARBA" id="ARBA00023015"/>
    </source>
</evidence>
<keyword evidence="4" id="KW-0539">Nucleus</keyword>
<dbReference type="InterPro" id="IPR013272">
    <property type="entry name" value="Vps72/YL1_C"/>
</dbReference>
<feature type="non-terminal residue" evidence="6">
    <location>
        <position position="67"/>
    </location>
</feature>
<keyword evidence="7" id="KW-1185">Reference proteome</keyword>
<comment type="subcellular location">
    <subcellularLocation>
        <location evidence="1">Nucleus</location>
    </subcellularLocation>
</comment>
<dbReference type="PANTHER" id="PTHR31200:SF1">
    <property type="entry name" value="INO80 COMPLEX SUBUNIT C"/>
    <property type="match status" value="1"/>
</dbReference>
<gene>
    <name evidence="6" type="ORF">BCR37DRAFT_337765</name>
</gene>
<evidence type="ECO:0000256" key="3">
    <source>
        <dbReference type="ARBA" id="ARBA00023163"/>
    </source>
</evidence>
<proteinExistence type="predicted"/>
<evidence type="ECO:0000313" key="6">
    <source>
        <dbReference type="EMBL" id="ORY85771.1"/>
    </source>
</evidence>
<dbReference type="GO" id="GO:0006338">
    <property type="term" value="P:chromatin remodeling"/>
    <property type="evidence" value="ECO:0007669"/>
    <property type="project" value="InterPro"/>
</dbReference>
<dbReference type="EMBL" id="MCFI01000004">
    <property type="protein sequence ID" value="ORY85771.1"/>
    <property type="molecule type" value="Genomic_DNA"/>
</dbReference>
<dbReference type="Proteomes" id="UP000193685">
    <property type="component" value="Unassembled WGS sequence"/>
</dbReference>
<dbReference type="PANTHER" id="PTHR31200">
    <property type="entry name" value="INO80 COMPLEX SUBUNIT C"/>
    <property type="match status" value="1"/>
</dbReference>
<evidence type="ECO:0000313" key="7">
    <source>
        <dbReference type="Proteomes" id="UP000193685"/>
    </source>
</evidence>
<organism evidence="6 7">
    <name type="scientific">Protomyces lactucae-debilis</name>
    <dbReference type="NCBI Taxonomy" id="2754530"/>
    <lineage>
        <taxon>Eukaryota</taxon>
        <taxon>Fungi</taxon>
        <taxon>Dikarya</taxon>
        <taxon>Ascomycota</taxon>
        <taxon>Taphrinomycotina</taxon>
        <taxon>Taphrinomycetes</taxon>
        <taxon>Taphrinales</taxon>
        <taxon>Protomycetaceae</taxon>
        <taxon>Protomyces</taxon>
    </lineage>
</organism>
<dbReference type="STRING" id="56484.A0A1Y2FP59"/>
<reference evidence="6 7" key="1">
    <citation type="submission" date="2016-07" db="EMBL/GenBank/DDBJ databases">
        <title>Pervasive Adenine N6-methylation of Active Genes in Fungi.</title>
        <authorList>
            <consortium name="DOE Joint Genome Institute"/>
            <person name="Mondo S.J."/>
            <person name="Dannebaum R.O."/>
            <person name="Kuo R.C."/>
            <person name="Labutti K."/>
            <person name="Haridas S."/>
            <person name="Kuo A."/>
            <person name="Salamov A."/>
            <person name="Ahrendt S.R."/>
            <person name="Lipzen A."/>
            <person name="Sullivan W."/>
            <person name="Andreopoulos W.B."/>
            <person name="Clum A."/>
            <person name="Lindquist E."/>
            <person name="Daum C."/>
            <person name="Ramamoorthy G.K."/>
            <person name="Gryganskyi A."/>
            <person name="Culley D."/>
            <person name="Magnuson J.K."/>
            <person name="James T.Y."/>
            <person name="O'Malley M.A."/>
            <person name="Stajich J.E."/>
            <person name="Spatafora J.W."/>
            <person name="Visel A."/>
            <person name="Grigoriev I.V."/>
        </authorList>
    </citation>
    <scope>NUCLEOTIDE SEQUENCE [LARGE SCALE GENOMIC DNA]</scope>
    <source>
        <strain evidence="6 7">12-1054</strain>
    </source>
</reference>
<dbReference type="SMART" id="SM00993">
    <property type="entry name" value="YL1_C"/>
    <property type="match status" value="1"/>
</dbReference>
<keyword evidence="3" id="KW-0804">Transcription</keyword>
<dbReference type="AlphaFoldDB" id="A0A1Y2FP59"/>
<dbReference type="GeneID" id="63783877"/>
<dbReference type="OrthoDB" id="49520at2759"/>
<evidence type="ECO:0000256" key="1">
    <source>
        <dbReference type="ARBA" id="ARBA00004123"/>
    </source>
</evidence>
<dbReference type="InterPro" id="IPR029525">
    <property type="entry name" value="INO80C/Ies6"/>
</dbReference>
<accession>A0A1Y2FP59</accession>
<evidence type="ECO:0000256" key="4">
    <source>
        <dbReference type="ARBA" id="ARBA00023242"/>
    </source>
</evidence>
<dbReference type="GO" id="GO:0031011">
    <property type="term" value="C:Ino80 complex"/>
    <property type="evidence" value="ECO:0007669"/>
    <property type="project" value="InterPro"/>
</dbReference>
<protein>
    <recommendedName>
        <fullName evidence="5">Vps72/YL1 C-terminal domain-containing protein</fullName>
    </recommendedName>
</protein>
<feature type="domain" description="Vps72/YL1 C-terminal" evidence="5">
    <location>
        <begin position="16"/>
        <end position="45"/>
    </location>
</feature>
<dbReference type="RefSeq" id="XP_040727253.1">
    <property type="nucleotide sequence ID" value="XM_040867278.1"/>
</dbReference>
<dbReference type="Pfam" id="PF08265">
    <property type="entry name" value="YL1_C"/>
    <property type="match status" value="1"/>
</dbReference>
<name>A0A1Y2FP59_PROLT</name>
<feature type="non-terminal residue" evidence="6">
    <location>
        <position position="1"/>
    </location>
</feature>
<dbReference type="OMA" id="NIECAPS"/>